<dbReference type="RefSeq" id="WP_263722701.1">
    <property type="nucleotide sequence ID" value="NZ_JAOWLA010000016.1"/>
</dbReference>
<reference evidence="1 2" key="1">
    <citation type="submission" date="2022-10" db="EMBL/GenBank/DDBJ databases">
        <title>Defluviimonas sp. nov., isolated from ocean surface water.</title>
        <authorList>
            <person name="He W."/>
            <person name="Wang L."/>
            <person name="Zhang D.-F."/>
        </authorList>
    </citation>
    <scope>NUCLEOTIDE SEQUENCE [LARGE SCALE GENOMIC DNA]</scope>
    <source>
        <strain evidence="1 2">WL0075</strain>
    </source>
</reference>
<dbReference type="Pfam" id="PF20181">
    <property type="entry name" value="DUF6544"/>
    <property type="match status" value="1"/>
</dbReference>
<proteinExistence type="predicted"/>
<comment type="caution">
    <text evidence="1">The sequence shown here is derived from an EMBL/GenBank/DDBJ whole genome shotgun (WGS) entry which is preliminary data.</text>
</comment>
<dbReference type="InterPro" id="IPR046674">
    <property type="entry name" value="DUF6544"/>
</dbReference>
<evidence type="ECO:0008006" key="3">
    <source>
        <dbReference type="Google" id="ProtNLM"/>
    </source>
</evidence>
<evidence type="ECO:0000313" key="2">
    <source>
        <dbReference type="Proteomes" id="UP001652503"/>
    </source>
</evidence>
<gene>
    <name evidence="1" type="ORF">OE647_15710</name>
</gene>
<name>A0ABT2Z564_9RHOB</name>
<organism evidence="1 2">
    <name type="scientific">Albidovulum sediminicola</name>
    <dbReference type="NCBI Taxonomy" id="2984331"/>
    <lineage>
        <taxon>Bacteria</taxon>
        <taxon>Pseudomonadati</taxon>
        <taxon>Pseudomonadota</taxon>
        <taxon>Alphaproteobacteria</taxon>
        <taxon>Rhodobacterales</taxon>
        <taxon>Paracoccaceae</taxon>
        <taxon>Albidovulum</taxon>
    </lineage>
</organism>
<dbReference type="Proteomes" id="UP001652503">
    <property type="component" value="Unassembled WGS sequence"/>
</dbReference>
<evidence type="ECO:0000313" key="1">
    <source>
        <dbReference type="EMBL" id="MCV2866170.1"/>
    </source>
</evidence>
<keyword evidence="2" id="KW-1185">Reference proteome</keyword>
<dbReference type="EMBL" id="JAOWLA010000016">
    <property type="protein sequence ID" value="MCV2866170.1"/>
    <property type="molecule type" value="Genomic_DNA"/>
</dbReference>
<sequence length="270" mass="28882">MNAIVLSSAALLAALAAAQLFLASAFSRRIAARVARIRAGRAASGGADLPAPVRDFALRCGAASGGRAARFTQAADLRLKPGAPFQAILATQHVALGEAGFAWDAVRPIGPLPLFRVIDAYDGTGGLLEARFLGAVPLAARSGQDIALGEALRYLAELPWAPDAILGNPDIGWRMTDATHVEASLPVGNAMARVTFSLDAQGDFVTVEAKDRPAFDAQGRAVAYDWRGHFRDYRRIGDRRVPERGEVGYVYPEGYEVYFRGRILSYEVLA</sequence>
<protein>
    <recommendedName>
        <fullName evidence="3">DUF4178 domain-containing protein</fullName>
    </recommendedName>
</protein>
<accession>A0ABT2Z564</accession>